<proteinExistence type="predicted"/>
<sequence>MYEVLGVGFKEEEDVVLLEVDLNRAVPKAFEKMVEFSSNNEVRNKKRICRYARGQDIDEEEGIFSN</sequence>
<keyword evidence="2" id="KW-1185">Reference proteome</keyword>
<protein>
    <submittedName>
        <fullName evidence="1">Uncharacterized protein</fullName>
    </submittedName>
</protein>
<name>A0ABU6SC99_9FABA</name>
<dbReference type="EMBL" id="JASCZI010060564">
    <property type="protein sequence ID" value="MED6133982.1"/>
    <property type="molecule type" value="Genomic_DNA"/>
</dbReference>
<reference evidence="1 2" key="1">
    <citation type="journal article" date="2023" name="Plants (Basel)">
        <title>Bridging the Gap: Combining Genomics and Transcriptomics Approaches to Understand Stylosanthes scabra, an Orphan Legume from the Brazilian Caatinga.</title>
        <authorList>
            <person name="Ferreira-Neto J.R.C."/>
            <person name="da Silva M.D."/>
            <person name="Binneck E."/>
            <person name="de Melo N.F."/>
            <person name="da Silva R.H."/>
            <person name="de Melo A.L.T.M."/>
            <person name="Pandolfi V."/>
            <person name="Bustamante F.O."/>
            <person name="Brasileiro-Vidal A.C."/>
            <person name="Benko-Iseppon A.M."/>
        </authorList>
    </citation>
    <scope>NUCLEOTIDE SEQUENCE [LARGE SCALE GENOMIC DNA]</scope>
    <source>
        <tissue evidence="1">Leaves</tissue>
    </source>
</reference>
<accession>A0ABU6SC99</accession>
<comment type="caution">
    <text evidence="1">The sequence shown here is derived from an EMBL/GenBank/DDBJ whole genome shotgun (WGS) entry which is preliminary data.</text>
</comment>
<organism evidence="1 2">
    <name type="scientific">Stylosanthes scabra</name>
    <dbReference type="NCBI Taxonomy" id="79078"/>
    <lineage>
        <taxon>Eukaryota</taxon>
        <taxon>Viridiplantae</taxon>
        <taxon>Streptophyta</taxon>
        <taxon>Embryophyta</taxon>
        <taxon>Tracheophyta</taxon>
        <taxon>Spermatophyta</taxon>
        <taxon>Magnoliopsida</taxon>
        <taxon>eudicotyledons</taxon>
        <taxon>Gunneridae</taxon>
        <taxon>Pentapetalae</taxon>
        <taxon>rosids</taxon>
        <taxon>fabids</taxon>
        <taxon>Fabales</taxon>
        <taxon>Fabaceae</taxon>
        <taxon>Papilionoideae</taxon>
        <taxon>50 kb inversion clade</taxon>
        <taxon>dalbergioids sensu lato</taxon>
        <taxon>Dalbergieae</taxon>
        <taxon>Pterocarpus clade</taxon>
        <taxon>Stylosanthes</taxon>
    </lineage>
</organism>
<gene>
    <name evidence="1" type="ORF">PIB30_033209</name>
</gene>
<dbReference type="Proteomes" id="UP001341840">
    <property type="component" value="Unassembled WGS sequence"/>
</dbReference>
<evidence type="ECO:0000313" key="1">
    <source>
        <dbReference type="EMBL" id="MED6133982.1"/>
    </source>
</evidence>
<evidence type="ECO:0000313" key="2">
    <source>
        <dbReference type="Proteomes" id="UP001341840"/>
    </source>
</evidence>